<protein>
    <submittedName>
        <fullName evidence="1">Uncharacterized protein</fullName>
    </submittedName>
</protein>
<evidence type="ECO:0000313" key="1">
    <source>
        <dbReference type="EMBL" id="SNQ47168.1"/>
    </source>
</evidence>
<sequence length="227" mass="25194">MSETCCPTRKGALVGAKDSMLFYADGGDVRQILRSAPAIDRDATQALVERLHPGRRVVEIGDGTLLDHAYPPEGYLYAACFPGLTVICTQDLTVDDRPSRLGGTFRAEARGRTLYLHTMLSTVDWFAYAIWDADGTLRRALSVDPDSGILENTGTPLPFEADYWAGRRPVEIDEDDPDPSYPLPFHPLEMAEDALRALFGFIYEGYVEDDDPDLDEIVLAGYRLAHH</sequence>
<dbReference type="EMBL" id="FZMO01000084">
    <property type="protein sequence ID" value="SNQ47168.1"/>
    <property type="molecule type" value="Genomic_DNA"/>
</dbReference>
<reference evidence="1 2" key="1">
    <citation type="submission" date="2017-06" db="EMBL/GenBank/DDBJ databases">
        <authorList>
            <person name="Kim H.J."/>
            <person name="Triplett B.A."/>
        </authorList>
    </citation>
    <scope>NUCLEOTIDE SEQUENCE [LARGE SCALE GENOMIC DNA]</scope>
    <source>
        <strain evidence="1">FRACA_ARgP5</strain>
    </source>
</reference>
<dbReference type="Pfam" id="PF21997">
    <property type="entry name" value="DUF6928"/>
    <property type="match status" value="1"/>
</dbReference>
<name>A0A2I2KNC8_9ACTN</name>
<dbReference type="InterPro" id="IPR053847">
    <property type="entry name" value="DUF6928"/>
</dbReference>
<evidence type="ECO:0000313" key="2">
    <source>
        <dbReference type="Proteomes" id="UP000234331"/>
    </source>
</evidence>
<keyword evidence="2" id="KW-1185">Reference proteome</keyword>
<accession>A0A2I2KNC8</accession>
<dbReference type="AlphaFoldDB" id="A0A2I2KNC8"/>
<proteinExistence type="predicted"/>
<gene>
    <name evidence="1" type="ORF">FRACA_1740003</name>
</gene>
<organism evidence="1 2">
    <name type="scientific">Frankia canadensis</name>
    <dbReference type="NCBI Taxonomy" id="1836972"/>
    <lineage>
        <taxon>Bacteria</taxon>
        <taxon>Bacillati</taxon>
        <taxon>Actinomycetota</taxon>
        <taxon>Actinomycetes</taxon>
        <taxon>Frankiales</taxon>
        <taxon>Frankiaceae</taxon>
        <taxon>Frankia</taxon>
    </lineage>
</organism>
<dbReference type="Proteomes" id="UP000234331">
    <property type="component" value="Unassembled WGS sequence"/>
</dbReference>